<evidence type="ECO:0000256" key="7">
    <source>
        <dbReference type="ARBA" id="ARBA00022741"/>
    </source>
</evidence>
<dbReference type="Gene3D" id="3.40.50.300">
    <property type="entry name" value="P-loop containing nucleotide triphosphate hydrolases"/>
    <property type="match status" value="1"/>
</dbReference>
<feature type="transmembrane region" description="Helical" evidence="16">
    <location>
        <begin position="396"/>
        <end position="422"/>
    </location>
</feature>
<dbReference type="PANTHER" id="PTHR43185:SF1">
    <property type="entry name" value="FE(2+) TRANSPORTER FEOB"/>
    <property type="match status" value="1"/>
</dbReference>
<keyword evidence="8 16" id="KW-1133">Transmembrane helix</keyword>
<evidence type="ECO:0000256" key="11">
    <source>
        <dbReference type="ARBA" id="ARBA00023134"/>
    </source>
</evidence>
<feature type="transmembrane region" description="Helical" evidence="16">
    <location>
        <begin position="347"/>
        <end position="376"/>
    </location>
</feature>
<feature type="domain" description="FeoB-type G" evidence="18">
    <location>
        <begin position="5"/>
        <end position="167"/>
    </location>
</feature>
<keyword evidence="5" id="KW-0997">Cell inner membrane</keyword>
<comment type="similarity">
    <text evidence="16">Belongs to the TRAFAC class TrmE-Era-EngA-EngB-Septin-like GTPase superfamily. FeoB GTPase (TC 9.A.8) family.</text>
</comment>
<evidence type="ECO:0000256" key="4">
    <source>
        <dbReference type="ARBA" id="ARBA00022496"/>
    </source>
</evidence>
<evidence type="ECO:0000313" key="20">
    <source>
        <dbReference type="Proteomes" id="UP000199602"/>
    </source>
</evidence>
<dbReference type="NCBIfam" id="TIGR00231">
    <property type="entry name" value="small_GTP"/>
    <property type="match status" value="1"/>
</dbReference>
<dbReference type="InterPro" id="IPR003373">
    <property type="entry name" value="Fe2_transport_prot-B"/>
</dbReference>
<feature type="binding site" evidence="15">
    <location>
        <position position="26"/>
    </location>
    <ligand>
        <name>Mg(2+)</name>
        <dbReference type="ChEBI" id="CHEBI:18420"/>
        <label>2</label>
    </ligand>
</feature>
<dbReference type="NCBIfam" id="TIGR00437">
    <property type="entry name" value="feoB"/>
    <property type="match status" value="1"/>
</dbReference>
<proteinExistence type="inferred from homology"/>
<feature type="transmembrane region" description="Helical" evidence="16">
    <location>
        <begin position="673"/>
        <end position="694"/>
    </location>
</feature>
<dbReference type="Pfam" id="PF02421">
    <property type="entry name" value="FeoB_N"/>
    <property type="match status" value="1"/>
</dbReference>
<organism evidence="19 20">
    <name type="scientific">Desulfonauticus submarinus</name>
    <dbReference type="NCBI Taxonomy" id="206665"/>
    <lineage>
        <taxon>Bacteria</taxon>
        <taxon>Pseudomonadati</taxon>
        <taxon>Thermodesulfobacteriota</taxon>
        <taxon>Desulfovibrionia</taxon>
        <taxon>Desulfovibrionales</taxon>
        <taxon>Desulfonauticaceae</taxon>
        <taxon>Desulfonauticus</taxon>
    </lineage>
</organism>
<evidence type="ECO:0000256" key="17">
    <source>
        <dbReference type="SAM" id="Coils"/>
    </source>
</evidence>
<dbReference type="CDD" id="cd01879">
    <property type="entry name" value="FeoB"/>
    <property type="match status" value="1"/>
</dbReference>
<comment type="subcellular location">
    <subcellularLocation>
        <location evidence="1 16">Cell inner membrane</location>
        <topology evidence="1 16">Multi-pass membrane protein</topology>
    </subcellularLocation>
</comment>
<feature type="binding site" evidence="15">
    <location>
        <position position="23"/>
    </location>
    <ligand>
        <name>Mg(2+)</name>
        <dbReference type="ChEBI" id="CHEBI:18420"/>
        <label>2</label>
    </ligand>
</feature>
<feature type="transmembrane region" description="Helical" evidence="16">
    <location>
        <begin position="706"/>
        <end position="724"/>
    </location>
</feature>
<name>A0A1H0BUX1_9BACT</name>
<feature type="transmembrane region" description="Helical" evidence="16">
    <location>
        <begin position="467"/>
        <end position="486"/>
    </location>
</feature>
<dbReference type="InterPro" id="IPR050860">
    <property type="entry name" value="FeoB_GTPase"/>
</dbReference>
<evidence type="ECO:0000256" key="12">
    <source>
        <dbReference type="ARBA" id="ARBA00023136"/>
    </source>
</evidence>
<dbReference type="FunFam" id="3.40.50.300:FF:000426">
    <property type="entry name" value="Ferrous iron transport protein B"/>
    <property type="match status" value="1"/>
</dbReference>
<evidence type="ECO:0000256" key="16">
    <source>
        <dbReference type="RuleBase" id="RU362098"/>
    </source>
</evidence>
<evidence type="ECO:0000256" key="10">
    <source>
        <dbReference type="ARBA" id="ARBA00023065"/>
    </source>
</evidence>
<dbReference type="PANTHER" id="PTHR43185">
    <property type="entry name" value="FERROUS IRON TRANSPORT PROTEIN B"/>
    <property type="match status" value="1"/>
</dbReference>
<dbReference type="InterPro" id="IPR041069">
    <property type="entry name" value="FeoB_Cyto"/>
</dbReference>
<keyword evidence="12 16" id="KW-0472">Membrane</keyword>
<evidence type="ECO:0000256" key="8">
    <source>
        <dbReference type="ARBA" id="ARBA00022989"/>
    </source>
</evidence>
<feature type="binding site" evidence="15">
    <location>
        <position position="27"/>
    </location>
    <ligand>
        <name>Mg(2+)</name>
        <dbReference type="ChEBI" id="CHEBI:18420"/>
        <label>2</label>
    </ligand>
</feature>
<dbReference type="InterPro" id="IPR005225">
    <property type="entry name" value="Small_GTP-bd"/>
</dbReference>
<feature type="binding site" evidence="14">
    <location>
        <begin position="37"/>
        <end position="41"/>
    </location>
    <ligand>
        <name>GTP</name>
        <dbReference type="ChEBI" id="CHEBI:37565"/>
        <label>1</label>
    </ligand>
</feature>
<reference evidence="19 20" key="1">
    <citation type="submission" date="2016-10" db="EMBL/GenBank/DDBJ databases">
        <authorList>
            <person name="de Groot N.N."/>
        </authorList>
    </citation>
    <scope>NUCLEOTIDE SEQUENCE [LARGE SCALE GENOMIC DNA]</scope>
    <source>
        <strain evidence="19 20">DSM 15269</strain>
    </source>
</reference>
<dbReference type="GO" id="GO:0015093">
    <property type="term" value="F:ferrous iron transmembrane transporter activity"/>
    <property type="evidence" value="ECO:0007669"/>
    <property type="project" value="UniProtKB-UniRule"/>
</dbReference>
<dbReference type="Pfam" id="PF07664">
    <property type="entry name" value="FeoB_C"/>
    <property type="match status" value="1"/>
</dbReference>
<evidence type="ECO:0000256" key="6">
    <source>
        <dbReference type="ARBA" id="ARBA00022692"/>
    </source>
</evidence>
<feature type="binding site" evidence="15">
    <location>
        <position position="24"/>
    </location>
    <ligand>
        <name>Mg(2+)</name>
        <dbReference type="ChEBI" id="CHEBI:18420"/>
        <label>2</label>
    </ligand>
</feature>
<keyword evidence="17" id="KW-0175">Coiled coil</keyword>
<evidence type="ECO:0000313" key="19">
    <source>
        <dbReference type="EMBL" id="SDN49398.1"/>
    </source>
</evidence>
<feature type="transmembrane region" description="Helical" evidence="16">
    <location>
        <begin position="291"/>
        <end position="310"/>
    </location>
</feature>
<protein>
    <recommendedName>
        <fullName evidence="13 16">Ferrous iron transport protein B</fullName>
    </recommendedName>
</protein>
<feature type="coiled-coil region" evidence="17">
    <location>
        <begin position="553"/>
        <end position="600"/>
    </location>
</feature>
<keyword evidence="20" id="KW-1185">Reference proteome</keyword>
<dbReference type="STRING" id="206665.SAMN04488516_102299"/>
<evidence type="ECO:0000256" key="2">
    <source>
        <dbReference type="ARBA" id="ARBA00022448"/>
    </source>
</evidence>
<dbReference type="InterPro" id="IPR011642">
    <property type="entry name" value="Gate_dom"/>
</dbReference>
<feature type="binding site" evidence="14">
    <location>
        <begin position="58"/>
        <end position="61"/>
    </location>
    <ligand>
        <name>GTP</name>
        <dbReference type="ChEBI" id="CHEBI:37565"/>
        <label>1</label>
    </ligand>
</feature>
<keyword evidence="3" id="KW-1003">Cell membrane</keyword>
<dbReference type="InterPro" id="IPR030389">
    <property type="entry name" value="G_FEOB_dom"/>
</dbReference>
<keyword evidence="11 14" id="KW-0342">GTP-binding</keyword>
<comment type="function">
    <text evidence="16">Probable transporter of a GTP-driven Fe(2+) uptake system.</text>
</comment>
<evidence type="ECO:0000259" key="18">
    <source>
        <dbReference type="PROSITE" id="PS51711"/>
    </source>
</evidence>
<evidence type="ECO:0000256" key="9">
    <source>
        <dbReference type="ARBA" id="ARBA00023004"/>
    </source>
</evidence>
<dbReference type="InterPro" id="IPR006073">
    <property type="entry name" value="GTP-bd"/>
</dbReference>
<keyword evidence="15" id="KW-0479">Metal-binding</keyword>
<sequence length="725" mass="80403">MPQQIIKVALAGNPNSGKTTLFNALTGARQQVGNYPGITVEKKEGFLNIDDFSIHFVDLPGTYSLTAYSQEELVARNFLIQERPDLVVDVINASSLERNLYLAIQILELGAPLILVLNMMDEVRAQGININSPLLSKRLGVPVVETVARHGLGKKMLVQTILKEAKKKPSWTPLILSYGPDLDPALEKMVTAIKQENNNAFPYPPHWLALKILENDEEIKGIILKENPKLYKKLDQIYQEVSAHCEKTLNTYPEAIIADYRYGFISSLLKDVVQKNTHAERIAVSDKIDKILTHKFIGPLLMFGVLYAVYKLTFSLGEYPLTWVSNLFDFLANTVNNILPDGLLKSLIVSGIIGGVGGVVSFVPLIALMFLFLSFLEDSGYMARVAYMLDRVFRIFGLHGSSIMPFIISGGIAGGCAVPGVMAARTLRSPKEKLATILTVPFMTCGAKLPLFILLTGTFFPQNKASILFLISMLGWVVALLVAKILRSTIIRGPATPFVMELPPYRLPTWQGLFIHSWEKTWLYLKKAGTVILAISILIWALMTFPTLPKQKINFYQKQIDQIQSQISRLKKSNPLNDKIKTLLAQQQKLKNKLQNEQLTNSFAGRIGQALEKVTILAGFDWKTNIALIGGFAAKEVIVSTLGTAYSLGGNADNSVSLAEKLKNDPSWNTAKALALMVFVLLYAPCMVTIVTIAKEESWKWAGFSLIFNTIVAFILAILTYNVFS</sequence>
<feature type="transmembrane region" description="Helical" evidence="16">
    <location>
        <begin position="528"/>
        <end position="548"/>
    </location>
</feature>
<dbReference type="InterPro" id="IPR011640">
    <property type="entry name" value="Fe2_transport_prot_B_C"/>
</dbReference>
<gene>
    <name evidence="19" type="ORF">SAMN04488516_102299</name>
</gene>
<feature type="transmembrane region" description="Helical" evidence="16">
    <location>
        <begin position="434"/>
        <end position="455"/>
    </location>
</feature>
<keyword evidence="2 16" id="KW-0813">Transport</keyword>
<keyword evidence="7 14" id="KW-0547">Nucleotide-binding</keyword>
<keyword evidence="10" id="KW-0406">Ion transport</keyword>
<keyword evidence="9 16" id="KW-0408">Iron</keyword>
<evidence type="ECO:0000256" key="15">
    <source>
        <dbReference type="PIRSR" id="PIRSR603373-2"/>
    </source>
</evidence>
<evidence type="ECO:0000256" key="14">
    <source>
        <dbReference type="PIRSR" id="PIRSR603373-1"/>
    </source>
</evidence>
<dbReference type="OrthoDB" id="9809127at2"/>
<dbReference type="RefSeq" id="WP_092063693.1">
    <property type="nucleotide sequence ID" value="NZ_FNIN01000002.1"/>
</dbReference>
<accession>A0A1H0BUX1</accession>
<dbReference type="PRINTS" id="PR00326">
    <property type="entry name" value="GTP1OBG"/>
</dbReference>
<evidence type="ECO:0000256" key="5">
    <source>
        <dbReference type="ARBA" id="ARBA00022519"/>
    </source>
</evidence>
<dbReference type="GO" id="GO:0005525">
    <property type="term" value="F:GTP binding"/>
    <property type="evidence" value="ECO:0007669"/>
    <property type="project" value="UniProtKB-KW"/>
</dbReference>
<evidence type="ECO:0000256" key="1">
    <source>
        <dbReference type="ARBA" id="ARBA00004429"/>
    </source>
</evidence>
<dbReference type="Gene3D" id="1.10.287.1770">
    <property type="match status" value="1"/>
</dbReference>
<dbReference type="AlphaFoldDB" id="A0A1H0BUX1"/>
<keyword evidence="6 16" id="KW-0812">Transmembrane</keyword>
<dbReference type="EMBL" id="FNIN01000002">
    <property type="protein sequence ID" value="SDN49398.1"/>
    <property type="molecule type" value="Genomic_DNA"/>
</dbReference>
<evidence type="ECO:0000256" key="13">
    <source>
        <dbReference type="NCBIfam" id="TIGR00437"/>
    </source>
</evidence>
<dbReference type="SUPFAM" id="SSF52540">
    <property type="entry name" value="P-loop containing nucleoside triphosphate hydrolases"/>
    <property type="match status" value="1"/>
</dbReference>
<evidence type="ECO:0000256" key="3">
    <source>
        <dbReference type="ARBA" id="ARBA00022475"/>
    </source>
</evidence>
<feature type="binding site" evidence="14">
    <location>
        <begin position="118"/>
        <end position="121"/>
    </location>
    <ligand>
        <name>GTP</name>
        <dbReference type="ChEBI" id="CHEBI:37565"/>
        <label>1</label>
    </ligand>
</feature>
<keyword evidence="15" id="KW-0460">Magnesium</keyword>
<dbReference type="GO" id="GO:0046872">
    <property type="term" value="F:metal ion binding"/>
    <property type="evidence" value="ECO:0007669"/>
    <property type="project" value="UniProtKB-KW"/>
</dbReference>
<dbReference type="Pfam" id="PF17910">
    <property type="entry name" value="FeoB_Cyto"/>
    <property type="match status" value="1"/>
</dbReference>
<dbReference type="Proteomes" id="UP000199602">
    <property type="component" value="Unassembled WGS sequence"/>
</dbReference>
<dbReference type="Pfam" id="PF07670">
    <property type="entry name" value="Gate"/>
    <property type="match status" value="2"/>
</dbReference>
<dbReference type="PROSITE" id="PS51711">
    <property type="entry name" value="G_FEOB"/>
    <property type="match status" value="1"/>
</dbReference>
<dbReference type="GO" id="GO:0005886">
    <property type="term" value="C:plasma membrane"/>
    <property type="evidence" value="ECO:0007669"/>
    <property type="project" value="UniProtKB-SubCell"/>
</dbReference>
<keyword evidence="4 16" id="KW-0410">Iron transport</keyword>
<dbReference type="InterPro" id="IPR027417">
    <property type="entry name" value="P-loop_NTPase"/>
</dbReference>
<feature type="binding site" evidence="14">
    <location>
        <begin position="12"/>
        <end position="19"/>
    </location>
    <ligand>
        <name>GTP</name>
        <dbReference type="ChEBI" id="CHEBI:37565"/>
        <label>1</label>
    </ligand>
</feature>